<protein>
    <submittedName>
        <fullName evidence="1">Uncharacterized protein</fullName>
    </submittedName>
</protein>
<organism evidence="1 2">
    <name type="scientific">Eucalyptus globulus</name>
    <name type="common">Tasmanian blue gum</name>
    <dbReference type="NCBI Taxonomy" id="34317"/>
    <lineage>
        <taxon>Eukaryota</taxon>
        <taxon>Viridiplantae</taxon>
        <taxon>Streptophyta</taxon>
        <taxon>Embryophyta</taxon>
        <taxon>Tracheophyta</taxon>
        <taxon>Spermatophyta</taxon>
        <taxon>Magnoliopsida</taxon>
        <taxon>eudicotyledons</taxon>
        <taxon>Gunneridae</taxon>
        <taxon>Pentapetalae</taxon>
        <taxon>rosids</taxon>
        <taxon>malvids</taxon>
        <taxon>Myrtales</taxon>
        <taxon>Myrtaceae</taxon>
        <taxon>Myrtoideae</taxon>
        <taxon>Eucalypteae</taxon>
        <taxon>Eucalyptus</taxon>
    </lineage>
</organism>
<accession>A0ABD3JST0</accession>
<dbReference type="EMBL" id="JBJKBG010000007">
    <property type="protein sequence ID" value="KAL3729627.1"/>
    <property type="molecule type" value="Genomic_DNA"/>
</dbReference>
<evidence type="ECO:0000313" key="2">
    <source>
        <dbReference type="Proteomes" id="UP001634007"/>
    </source>
</evidence>
<dbReference type="Proteomes" id="UP001634007">
    <property type="component" value="Unassembled WGS sequence"/>
</dbReference>
<keyword evidence="2" id="KW-1185">Reference proteome</keyword>
<dbReference type="AlphaFoldDB" id="A0ABD3JST0"/>
<name>A0ABD3JST0_EUCGL</name>
<reference evidence="1 2" key="1">
    <citation type="submission" date="2024-11" db="EMBL/GenBank/DDBJ databases">
        <title>Chromosome-level genome assembly of Eucalyptus globulus Labill. provides insights into its genome evolution.</title>
        <authorList>
            <person name="Li X."/>
        </authorList>
    </citation>
    <scope>NUCLEOTIDE SEQUENCE [LARGE SCALE GENOMIC DNA]</scope>
    <source>
        <strain evidence="1">CL2024</strain>
        <tissue evidence="1">Fresh tender leaves</tissue>
    </source>
</reference>
<comment type="caution">
    <text evidence="1">The sequence shown here is derived from an EMBL/GenBank/DDBJ whole genome shotgun (WGS) entry which is preliminary data.</text>
</comment>
<evidence type="ECO:0000313" key="1">
    <source>
        <dbReference type="EMBL" id="KAL3729627.1"/>
    </source>
</evidence>
<gene>
    <name evidence="1" type="ORF">ACJRO7_026716</name>
</gene>
<sequence>MDCQPFGMEDSYREFLLRMFNEGDEEPDDSYQTFLLQMFHEGEEGENRRDGLGH</sequence>
<proteinExistence type="predicted"/>